<keyword evidence="2" id="KW-1185">Reference proteome</keyword>
<dbReference type="EMBL" id="BPLR01020089">
    <property type="protein sequence ID" value="GIX74695.1"/>
    <property type="molecule type" value="Genomic_DNA"/>
</dbReference>
<proteinExistence type="predicted"/>
<evidence type="ECO:0000313" key="2">
    <source>
        <dbReference type="Proteomes" id="UP001054945"/>
    </source>
</evidence>
<dbReference type="Proteomes" id="UP001054945">
    <property type="component" value="Unassembled WGS sequence"/>
</dbReference>
<comment type="caution">
    <text evidence="1">The sequence shown here is derived from an EMBL/GenBank/DDBJ whole genome shotgun (WGS) entry which is preliminary data.</text>
</comment>
<accession>A0AAV4MQL7</accession>
<organism evidence="1 2">
    <name type="scientific">Caerostris extrusa</name>
    <name type="common">Bark spider</name>
    <name type="synonym">Caerostris bankana</name>
    <dbReference type="NCBI Taxonomy" id="172846"/>
    <lineage>
        <taxon>Eukaryota</taxon>
        <taxon>Metazoa</taxon>
        <taxon>Ecdysozoa</taxon>
        <taxon>Arthropoda</taxon>
        <taxon>Chelicerata</taxon>
        <taxon>Arachnida</taxon>
        <taxon>Araneae</taxon>
        <taxon>Araneomorphae</taxon>
        <taxon>Entelegynae</taxon>
        <taxon>Araneoidea</taxon>
        <taxon>Araneidae</taxon>
        <taxon>Caerostris</taxon>
    </lineage>
</organism>
<name>A0AAV4MQL7_CAEEX</name>
<gene>
    <name evidence="1" type="ORF">CEXT_204701</name>
</gene>
<dbReference type="AlphaFoldDB" id="A0AAV4MQL7"/>
<evidence type="ECO:0000313" key="1">
    <source>
        <dbReference type="EMBL" id="GIX74695.1"/>
    </source>
</evidence>
<protein>
    <submittedName>
        <fullName evidence="1">Uncharacterized protein</fullName>
    </submittedName>
</protein>
<sequence>MESSCVGVIRVVKNSFASFQTMLSKFKQYFQTQCISNLEQKVVMRVSCQWSLKNNIRLIGRYKRTKNVLKDVLSESIAHEIIPEGASWRWIYDFDTNREVLLSGEGQSMLIAAGCRNHRFVPP</sequence>
<reference evidence="1 2" key="1">
    <citation type="submission" date="2021-06" db="EMBL/GenBank/DDBJ databases">
        <title>Caerostris extrusa draft genome.</title>
        <authorList>
            <person name="Kono N."/>
            <person name="Arakawa K."/>
        </authorList>
    </citation>
    <scope>NUCLEOTIDE SEQUENCE [LARGE SCALE GENOMIC DNA]</scope>
</reference>